<dbReference type="AlphaFoldDB" id="A0A066WVE1"/>
<evidence type="ECO:0000313" key="2">
    <source>
        <dbReference type="EMBL" id="KDN60632.1"/>
    </source>
</evidence>
<dbReference type="EMBL" id="JMSE01001491">
    <property type="protein sequence ID" value="KDN60632.1"/>
    <property type="molecule type" value="Genomic_DNA"/>
</dbReference>
<dbReference type="OMA" id="EWTWRVN"/>
<proteinExistence type="predicted"/>
<dbReference type="STRING" id="1173701.A0A066WVE1"/>
<dbReference type="Proteomes" id="UP000027238">
    <property type="component" value="Unassembled WGS sequence"/>
</dbReference>
<evidence type="ECO:0008006" key="4">
    <source>
        <dbReference type="Google" id="ProtNLM"/>
    </source>
</evidence>
<keyword evidence="1" id="KW-0732">Signal</keyword>
<feature type="chain" id="PRO_5001633281" description="Tat pathway signal sequence" evidence="1">
    <location>
        <begin position="22"/>
        <end position="336"/>
    </location>
</feature>
<sequence>MKSRIAATSASVVLAAGAAVAQDAWRAPGSTFGSPLPPYIDNQTAPAFRNAVAAPNKTHSVKFRPFEDSGASNVQLTQDEWTWRVNVTELALPPLPSNLSTAGIDKPSTFVTTYDLTWPAGGNISSAMRGSSAPFCVTAFDYLFPANVTDQYTTADSGSADCERIFGEDCMNALFYEGNNLQGDQCVVPQWGDIPACNATLGAATRADRAGRPFFTLGAATADANPASPNNALNDAVPVQSGEGIWTFQGGVLGAADAASGYADAAGRLQVFMFNTWLNITNGRVSKPNILCMRVDTAADPADPAAPVGKSAAAGPRGRAAAVVMAIFVTIVASLV</sequence>
<dbReference type="OrthoDB" id="3629846at2759"/>
<evidence type="ECO:0000313" key="3">
    <source>
        <dbReference type="Proteomes" id="UP000027238"/>
    </source>
</evidence>
<dbReference type="HOGENOM" id="CLU_071327_0_0_1"/>
<gene>
    <name evidence="2" type="ORF">CSUB01_04967</name>
</gene>
<evidence type="ECO:0000256" key="1">
    <source>
        <dbReference type="SAM" id="SignalP"/>
    </source>
</evidence>
<dbReference type="eggNOG" id="ENOG502T64A">
    <property type="taxonomic scope" value="Eukaryota"/>
</dbReference>
<organism evidence="2 3">
    <name type="scientific">Colletotrichum sublineola</name>
    <name type="common">Sorghum anthracnose fungus</name>
    <dbReference type="NCBI Taxonomy" id="1173701"/>
    <lineage>
        <taxon>Eukaryota</taxon>
        <taxon>Fungi</taxon>
        <taxon>Dikarya</taxon>
        <taxon>Ascomycota</taxon>
        <taxon>Pezizomycotina</taxon>
        <taxon>Sordariomycetes</taxon>
        <taxon>Hypocreomycetidae</taxon>
        <taxon>Glomerellales</taxon>
        <taxon>Glomerellaceae</taxon>
        <taxon>Colletotrichum</taxon>
        <taxon>Colletotrichum graminicola species complex</taxon>
    </lineage>
</organism>
<reference evidence="3" key="1">
    <citation type="journal article" date="2014" name="Genome Announc.">
        <title>Draft genome sequence of Colletotrichum sublineola, a destructive pathogen of cultivated sorghum.</title>
        <authorList>
            <person name="Baroncelli R."/>
            <person name="Sanz-Martin J.M."/>
            <person name="Rech G.E."/>
            <person name="Sukno S.A."/>
            <person name="Thon M.R."/>
        </authorList>
    </citation>
    <scope>NUCLEOTIDE SEQUENCE [LARGE SCALE GENOMIC DNA]</scope>
    <source>
        <strain evidence="3">TX430BB</strain>
    </source>
</reference>
<name>A0A066WVE1_COLSU</name>
<comment type="caution">
    <text evidence="2">The sequence shown here is derived from an EMBL/GenBank/DDBJ whole genome shotgun (WGS) entry which is preliminary data.</text>
</comment>
<accession>A0A066WVE1</accession>
<feature type="signal peptide" evidence="1">
    <location>
        <begin position="1"/>
        <end position="21"/>
    </location>
</feature>
<protein>
    <recommendedName>
        <fullName evidence="4">Tat pathway signal sequence</fullName>
    </recommendedName>
</protein>
<keyword evidence="3" id="KW-1185">Reference proteome</keyword>